<dbReference type="InterPro" id="IPR029040">
    <property type="entry name" value="RPABC4/Spt4"/>
</dbReference>
<dbReference type="InterPro" id="IPR022800">
    <property type="entry name" value="Spt4/RpoE2_Znf"/>
</dbReference>
<keyword evidence="13" id="KW-0539">Nucleus</keyword>
<dbReference type="InterPro" id="IPR016167">
    <property type="entry name" value="FAD-bd_PCMH_sub1"/>
</dbReference>
<dbReference type="Gene3D" id="3.40.462.20">
    <property type="match status" value="1"/>
</dbReference>
<keyword evidence="5" id="KW-0285">Flavoprotein</keyword>
<evidence type="ECO:0000256" key="14">
    <source>
        <dbReference type="ARBA" id="ARBA00056652"/>
    </source>
</evidence>
<gene>
    <name evidence="16" type="ORF">FRX31_027977</name>
</gene>
<comment type="function">
    <text evidence="14">May regulate transcription elongation by RNA polymerase II. May enhance transcriptional pausing at sites proximal to the promoter, which may in turn facilitate the assembly of an elongation competent RNA polymerase II complex.</text>
</comment>
<dbReference type="AlphaFoldDB" id="A0A7J6VBH7"/>
<comment type="subcellular location">
    <subcellularLocation>
        <location evidence="2">Nucleus</location>
    </subcellularLocation>
</comment>
<keyword evidence="10" id="KW-0862">Zinc</keyword>
<keyword evidence="6" id="KW-0479">Metal-binding</keyword>
<dbReference type="InterPro" id="IPR012951">
    <property type="entry name" value="BBE"/>
</dbReference>
<evidence type="ECO:0000256" key="11">
    <source>
        <dbReference type="ARBA" id="ARBA00023163"/>
    </source>
</evidence>
<dbReference type="Gene3D" id="3.30.43.10">
    <property type="entry name" value="Uridine Diphospho-n-acetylenolpyruvylglucosamine Reductase, domain 2"/>
    <property type="match status" value="1"/>
</dbReference>
<dbReference type="Pfam" id="PF08031">
    <property type="entry name" value="BBE"/>
    <property type="match status" value="1"/>
</dbReference>
<protein>
    <submittedName>
        <fullName evidence="16">Reticuline oxidase</fullName>
    </submittedName>
</protein>
<dbReference type="SMART" id="SM01389">
    <property type="entry name" value="Spt4"/>
    <property type="match status" value="1"/>
</dbReference>
<keyword evidence="17" id="KW-1185">Reference proteome</keyword>
<dbReference type="PROSITE" id="PS51387">
    <property type="entry name" value="FAD_PCMH"/>
    <property type="match status" value="1"/>
</dbReference>
<evidence type="ECO:0000256" key="3">
    <source>
        <dbReference type="ARBA" id="ARBA00005466"/>
    </source>
</evidence>
<dbReference type="GO" id="GO:0005634">
    <property type="term" value="C:nucleus"/>
    <property type="evidence" value="ECO:0007669"/>
    <property type="project" value="UniProtKB-SubCell"/>
</dbReference>
<dbReference type="Pfam" id="PF06093">
    <property type="entry name" value="Spt4"/>
    <property type="match status" value="1"/>
</dbReference>
<accession>A0A7J6VBH7</accession>
<dbReference type="OrthoDB" id="407275at2759"/>
<dbReference type="InterPro" id="IPR006094">
    <property type="entry name" value="Oxid_FAD_bind_N"/>
</dbReference>
<dbReference type="FunFam" id="3.30.40.210:FF:000002">
    <property type="entry name" value="Transcription elongation factor SPT4 homolog"/>
    <property type="match status" value="1"/>
</dbReference>
<dbReference type="GO" id="GO:0008270">
    <property type="term" value="F:zinc ion binding"/>
    <property type="evidence" value="ECO:0007669"/>
    <property type="project" value="UniProtKB-KW"/>
</dbReference>
<evidence type="ECO:0000256" key="9">
    <source>
        <dbReference type="ARBA" id="ARBA00022827"/>
    </source>
</evidence>
<dbReference type="GO" id="GO:0016491">
    <property type="term" value="F:oxidoreductase activity"/>
    <property type="evidence" value="ECO:0007669"/>
    <property type="project" value="InterPro"/>
</dbReference>
<dbReference type="SUPFAM" id="SSF63393">
    <property type="entry name" value="RNA polymerase subunits"/>
    <property type="match status" value="1"/>
</dbReference>
<evidence type="ECO:0000256" key="2">
    <source>
        <dbReference type="ARBA" id="ARBA00004123"/>
    </source>
</evidence>
<feature type="domain" description="FAD-binding PCMH-type" evidence="15">
    <location>
        <begin position="207"/>
        <end position="383"/>
    </location>
</feature>
<comment type="similarity">
    <text evidence="4">Belongs to the SPT4 family.</text>
</comment>
<keyword evidence="9" id="KW-0274">FAD</keyword>
<dbReference type="InterPro" id="IPR016169">
    <property type="entry name" value="FAD-bd_PCMH_sub2"/>
</dbReference>
<dbReference type="GO" id="GO:0071949">
    <property type="term" value="F:FAD binding"/>
    <property type="evidence" value="ECO:0007669"/>
    <property type="project" value="InterPro"/>
</dbReference>
<keyword evidence="11" id="KW-0804">Transcription</keyword>
<reference evidence="16 17" key="1">
    <citation type="submission" date="2020-06" db="EMBL/GenBank/DDBJ databases">
        <title>Transcriptomic and genomic resources for Thalictrum thalictroides and T. hernandezii: Facilitating candidate gene discovery in an emerging model plant lineage.</title>
        <authorList>
            <person name="Arias T."/>
            <person name="Riano-Pachon D.M."/>
            <person name="Di Stilio V.S."/>
        </authorList>
    </citation>
    <scope>NUCLEOTIDE SEQUENCE [LARGE SCALE GENOMIC DNA]</scope>
    <source>
        <strain evidence="17">cv. WT478/WT964</strain>
        <tissue evidence="16">Leaves</tissue>
    </source>
</reference>
<evidence type="ECO:0000256" key="4">
    <source>
        <dbReference type="ARBA" id="ARBA00010464"/>
    </source>
</evidence>
<evidence type="ECO:0000256" key="1">
    <source>
        <dbReference type="ARBA" id="ARBA00001974"/>
    </source>
</evidence>
<comment type="caution">
    <text evidence="16">The sequence shown here is derived from an EMBL/GenBank/DDBJ whole genome shotgun (WGS) entry which is preliminary data.</text>
</comment>
<evidence type="ECO:0000256" key="13">
    <source>
        <dbReference type="ARBA" id="ARBA00023242"/>
    </source>
</evidence>
<evidence type="ECO:0000313" key="16">
    <source>
        <dbReference type="EMBL" id="KAF5182436.1"/>
    </source>
</evidence>
<evidence type="ECO:0000256" key="12">
    <source>
        <dbReference type="ARBA" id="ARBA00023180"/>
    </source>
</evidence>
<evidence type="ECO:0000313" key="17">
    <source>
        <dbReference type="Proteomes" id="UP000554482"/>
    </source>
</evidence>
<dbReference type="CDD" id="cd07973">
    <property type="entry name" value="Spt4"/>
    <property type="match status" value="1"/>
</dbReference>
<comment type="cofactor">
    <cofactor evidence="1">
        <name>FAD</name>
        <dbReference type="ChEBI" id="CHEBI:57692"/>
    </cofactor>
</comment>
<organism evidence="16 17">
    <name type="scientific">Thalictrum thalictroides</name>
    <name type="common">Rue-anemone</name>
    <name type="synonym">Anemone thalictroides</name>
    <dbReference type="NCBI Taxonomy" id="46969"/>
    <lineage>
        <taxon>Eukaryota</taxon>
        <taxon>Viridiplantae</taxon>
        <taxon>Streptophyta</taxon>
        <taxon>Embryophyta</taxon>
        <taxon>Tracheophyta</taxon>
        <taxon>Spermatophyta</taxon>
        <taxon>Magnoliopsida</taxon>
        <taxon>Ranunculales</taxon>
        <taxon>Ranunculaceae</taxon>
        <taxon>Thalictroideae</taxon>
        <taxon>Thalictrum</taxon>
    </lineage>
</organism>
<keyword evidence="7" id="KW-0732">Signal</keyword>
<dbReference type="InterPro" id="IPR016166">
    <property type="entry name" value="FAD-bd_PCMH"/>
</dbReference>
<dbReference type="Proteomes" id="UP000554482">
    <property type="component" value="Unassembled WGS sequence"/>
</dbReference>
<evidence type="ECO:0000259" key="15">
    <source>
        <dbReference type="PROSITE" id="PS51387"/>
    </source>
</evidence>
<dbReference type="PANTHER" id="PTHR32448">
    <property type="entry name" value="OS08G0158400 PROTEIN"/>
    <property type="match status" value="1"/>
</dbReference>
<evidence type="ECO:0000256" key="7">
    <source>
        <dbReference type="ARBA" id="ARBA00022729"/>
    </source>
</evidence>
<evidence type="ECO:0000256" key="5">
    <source>
        <dbReference type="ARBA" id="ARBA00022630"/>
    </source>
</evidence>
<dbReference type="InterPro" id="IPR038510">
    <property type="entry name" value="Spt4_sf"/>
</dbReference>
<keyword evidence="8" id="KW-0863">Zinc-finger</keyword>
<evidence type="ECO:0000256" key="6">
    <source>
        <dbReference type="ARBA" id="ARBA00022723"/>
    </source>
</evidence>
<keyword evidence="12" id="KW-0325">Glycoprotein</keyword>
<dbReference type="EMBL" id="JABWDY010034740">
    <property type="protein sequence ID" value="KAF5182436.1"/>
    <property type="molecule type" value="Genomic_DNA"/>
</dbReference>
<name>A0A7J6VBH7_THATH</name>
<dbReference type="Pfam" id="PF01565">
    <property type="entry name" value="FAD_binding_4"/>
    <property type="match status" value="1"/>
</dbReference>
<proteinExistence type="inferred from homology"/>
<comment type="similarity">
    <text evidence="3">Belongs to the oxygen-dependent FAD-linked oxidoreductase family.</text>
</comment>
<dbReference type="InterPro" id="IPR036318">
    <property type="entry name" value="FAD-bd_PCMH-like_sf"/>
</dbReference>
<evidence type="ECO:0000256" key="10">
    <source>
        <dbReference type="ARBA" id="ARBA00022833"/>
    </source>
</evidence>
<dbReference type="SUPFAM" id="SSF56176">
    <property type="entry name" value="FAD-binding/transporter-associated domain-like"/>
    <property type="match status" value="1"/>
</dbReference>
<dbReference type="Gene3D" id="3.30.465.10">
    <property type="match status" value="1"/>
</dbReference>
<dbReference type="Gene3D" id="3.30.40.210">
    <property type="match status" value="1"/>
</dbReference>
<sequence length="677" mass="75587">MSNVAQIPTSFGHELRACLRCKLVKTYDQFRESGCENCPFFNMEKDHETVGDCTTSNFTGIISVMDPSRSWSARWLRIARFVPGCYALAVSEELTEDLQALCEENRVQYVPPKRAKVAVASVSHLGGGCYVGIVVTASSNNGNDKQSKGEIVVTSTKVDDHDHDHDFGFLSCLSSKAKEVNYTIPNTPSFNRVFDLSSYNLRITKSSLSKPVLIVLPVTKEQLAATILCCKENSLLFTIRSGGHSLEGLSYSAGTRSAFIMIDLMNLNKVLVDLESKTAWVEGGATIGEIYHAIGRSSNYLGFPAGLCPTVGSGGHIGGGGYGLMSRKFGLASDNVVDAILVDADGRLLNRETMGEEVFWAIRGGGAGTWGAIYSWKIQLIDVPYTVTAFRITRHGSKLEAAELLHKWQLVVPNLEDEFSLIVSVVAESETSGILSKFYGLYLGPKTSALASLTHNYPELKLLTNECNEMRWVESMANLPGLVDEGIPVDDLKERFAMSNQKYYSKWKGDYVRESVSTVGIQGLLHMLMEEPRGQLVLQPLGGIMARIKSDTIPYPHRNGNLYTIGYVVTWGEEDDNKHNDVYMNWIQNVHDYMTPFVSKEPRAAYVNEVDLDLGVMDWENNNITMEEFVNLGRSWGEMYFLKNYDRLVRVKNLIDPYNVFRHQQSIPPHVFSRFRR</sequence>
<evidence type="ECO:0000256" key="8">
    <source>
        <dbReference type="ARBA" id="ARBA00022771"/>
    </source>
</evidence>